<name>A0ABN8N382_9CNID</name>
<evidence type="ECO:0000313" key="1">
    <source>
        <dbReference type="EMBL" id="CAH3041902.1"/>
    </source>
</evidence>
<accession>A0ABN8N382</accession>
<dbReference type="Proteomes" id="UP001159405">
    <property type="component" value="Unassembled WGS sequence"/>
</dbReference>
<reference evidence="1 2" key="1">
    <citation type="submission" date="2022-05" db="EMBL/GenBank/DDBJ databases">
        <authorList>
            <consortium name="Genoscope - CEA"/>
            <person name="William W."/>
        </authorList>
    </citation>
    <scope>NUCLEOTIDE SEQUENCE [LARGE SCALE GENOMIC DNA]</scope>
</reference>
<gene>
    <name evidence="1" type="ORF">PLOB_00047989</name>
</gene>
<keyword evidence="2" id="KW-1185">Reference proteome</keyword>
<sequence length="122" mass="14498">MANRSPPSETYAPYKVVRRGCYSYQRYPLKKLQYIFQLLGFNPNEDLPWGDHLKNIMRKTNQPLKLVRRNHHSLMPPAFEYGNINWGDKNNATLMNDLQIKQKKAATIFFNKAKYILRYRCS</sequence>
<organism evidence="1 2">
    <name type="scientific">Porites lobata</name>
    <dbReference type="NCBI Taxonomy" id="104759"/>
    <lineage>
        <taxon>Eukaryota</taxon>
        <taxon>Metazoa</taxon>
        <taxon>Cnidaria</taxon>
        <taxon>Anthozoa</taxon>
        <taxon>Hexacorallia</taxon>
        <taxon>Scleractinia</taxon>
        <taxon>Fungiina</taxon>
        <taxon>Poritidae</taxon>
        <taxon>Porites</taxon>
    </lineage>
</organism>
<evidence type="ECO:0000313" key="2">
    <source>
        <dbReference type="Proteomes" id="UP001159405"/>
    </source>
</evidence>
<comment type="caution">
    <text evidence="1">The sequence shown here is derived from an EMBL/GenBank/DDBJ whole genome shotgun (WGS) entry which is preliminary data.</text>
</comment>
<dbReference type="EMBL" id="CALNXK010000009">
    <property type="protein sequence ID" value="CAH3041902.1"/>
    <property type="molecule type" value="Genomic_DNA"/>
</dbReference>
<proteinExistence type="predicted"/>
<protein>
    <submittedName>
        <fullName evidence="1">Uncharacterized protein</fullName>
    </submittedName>
</protein>